<dbReference type="EMBL" id="ABJB011119465">
    <property type="status" value="NOT_ANNOTATED_CDS"/>
    <property type="molecule type" value="Genomic_DNA"/>
</dbReference>
<evidence type="ECO:0000256" key="1">
    <source>
        <dbReference type="ARBA" id="ARBA00009219"/>
    </source>
</evidence>
<protein>
    <submittedName>
        <fullName evidence="5 6">3 hydroxysteroid dehydrogenase, putative</fullName>
        <ecNumber evidence="5">5.3.3.1</ecNumber>
    </submittedName>
</protein>
<keyword evidence="7" id="KW-1185">Reference proteome</keyword>
<dbReference type="STRING" id="6945.B7PVZ1"/>
<feature type="transmembrane region" description="Helical" evidence="3">
    <location>
        <begin position="294"/>
        <end position="314"/>
    </location>
</feature>
<dbReference type="AlphaFoldDB" id="B7PVZ1"/>
<dbReference type="Pfam" id="PF01073">
    <property type="entry name" value="3Beta_HSD"/>
    <property type="match status" value="2"/>
</dbReference>
<name>B7PVZ1_IXOSC</name>
<dbReference type="Proteomes" id="UP000001555">
    <property type="component" value="Unassembled WGS sequence"/>
</dbReference>
<dbReference type="PANTHER" id="PTHR43245:SF51">
    <property type="entry name" value="SHORT CHAIN DEHYDROGENASE_REDUCTASE FAMILY 42E, MEMBER 2"/>
    <property type="match status" value="1"/>
</dbReference>
<dbReference type="HOGENOM" id="CLU_007383_6_3_1"/>
<dbReference type="FunFam" id="3.40.50.720:FF:000495">
    <property type="entry name" value="3 hydroxysteroid dehydrogenase, putative"/>
    <property type="match status" value="1"/>
</dbReference>
<dbReference type="EMBL" id="ABJB010889911">
    <property type="status" value="NOT_ANNOTATED_CDS"/>
    <property type="molecule type" value="Genomic_DNA"/>
</dbReference>
<dbReference type="EC" id="5.3.3.1" evidence="5"/>
<dbReference type="EMBL" id="ABJB010583089">
    <property type="status" value="NOT_ANNOTATED_CDS"/>
    <property type="molecule type" value="Genomic_DNA"/>
</dbReference>
<evidence type="ECO:0000259" key="4">
    <source>
        <dbReference type="Pfam" id="PF01073"/>
    </source>
</evidence>
<dbReference type="EnsemblMetazoa" id="ISCW007167-RA">
    <property type="protein sequence ID" value="ISCW007167-PA"/>
    <property type="gene ID" value="ISCW007167"/>
</dbReference>
<dbReference type="VEuPathDB" id="VectorBase:ISCW007167"/>
<keyword evidence="2 3" id="KW-0560">Oxidoreductase</keyword>
<dbReference type="VEuPathDB" id="VectorBase:ISCI007167"/>
<dbReference type="GO" id="GO:0004769">
    <property type="term" value="F:steroid Delta-isomerase activity"/>
    <property type="evidence" value="ECO:0007669"/>
    <property type="project" value="UniProtKB-EC"/>
</dbReference>
<reference evidence="5 7" key="1">
    <citation type="submission" date="2008-03" db="EMBL/GenBank/DDBJ databases">
        <title>Annotation of Ixodes scapularis.</title>
        <authorList>
            <consortium name="Ixodes scapularis Genome Project Consortium"/>
            <person name="Caler E."/>
            <person name="Hannick L.I."/>
            <person name="Bidwell S."/>
            <person name="Joardar V."/>
            <person name="Thiagarajan M."/>
            <person name="Amedeo P."/>
            <person name="Galinsky K.J."/>
            <person name="Schobel S."/>
            <person name="Inman J."/>
            <person name="Hostetler J."/>
            <person name="Miller J."/>
            <person name="Hammond M."/>
            <person name="Megy K."/>
            <person name="Lawson D."/>
            <person name="Kodira C."/>
            <person name="Sutton G."/>
            <person name="Meyer J."/>
            <person name="Hill C.A."/>
            <person name="Birren B."/>
            <person name="Nene V."/>
            <person name="Collins F."/>
            <person name="Alarcon-Chaidez F."/>
            <person name="Wikel S."/>
            <person name="Strausberg R."/>
        </authorList>
    </citation>
    <scope>NUCLEOTIDE SEQUENCE [LARGE SCALE GENOMIC DNA]</scope>
    <source>
        <strain evidence="7">Wikel</strain>
        <strain evidence="5">Wikel colony</strain>
    </source>
</reference>
<keyword evidence="3" id="KW-0472">Membrane</keyword>
<dbReference type="GO" id="GO:0006694">
    <property type="term" value="P:steroid biosynthetic process"/>
    <property type="evidence" value="ECO:0007669"/>
    <property type="project" value="InterPro"/>
</dbReference>
<dbReference type="FunCoup" id="B7PVZ1">
    <property type="interactions" value="37"/>
</dbReference>
<dbReference type="EMBL" id="DS803490">
    <property type="protein sequence ID" value="EEC10763.1"/>
    <property type="molecule type" value="Genomic_DNA"/>
</dbReference>
<feature type="non-terminal residue" evidence="5">
    <location>
        <position position="1"/>
    </location>
</feature>
<feature type="domain" description="3-beta hydroxysteroid dehydrogenase/isomerase" evidence="4">
    <location>
        <begin position="224"/>
        <end position="291"/>
    </location>
</feature>
<keyword evidence="3" id="KW-1133">Transmembrane helix</keyword>
<dbReference type="InterPro" id="IPR050177">
    <property type="entry name" value="Lipid_A_modif_metabolic_enz"/>
</dbReference>
<dbReference type="EMBL" id="ABJB010960114">
    <property type="status" value="NOT_ANNOTATED_CDS"/>
    <property type="molecule type" value="Genomic_DNA"/>
</dbReference>
<dbReference type="EMBL" id="ABJB010421770">
    <property type="status" value="NOT_ANNOTATED_CDS"/>
    <property type="molecule type" value="Genomic_DNA"/>
</dbReference>
<evidence type="ECO:0000313" key="6">
    <source>
        <dbReference type="EnsemblMetazoa" id="ISCW007167-PA"/>
    </source>
</evidence>
<organism>
    <name type="scientific">Ixodes scapularis</name>
    <name type="common">Black-legged tick</name>
    <name type="synonym">Deer tick</name>
    <dbReference type="NCBI Taxonomy" id="6945"/>
    <lineage>
        <taxon>Eukaryota</taxon>
        <taxon>Metazoa</taxon>
        <taxon>Ecdysozoa</taxon>
        <taxon>Arthropoda</taxon>
        <taxon>Chelicerata</taxon>
        <taxon>Arachnida</taxon>
        <taxon>Acari</taxon>
        <taxon>Parasitiformes</taxon>
        <taxon>Ixodida</taxon>
        <taxon>Ixodoidea</taxon>
        <taxon>Ixodidae</taxon>
        <taxon>Ixodinae</taxon>
        <taxon>Ixodes</taxon>
    </lineage>
</organism>
<dbReference type="InterPro" id="IPR002225">
    <property type="entry name" value="3Beta_OHSteriod_DH/Estase"/>
</dbReference>
<dbReference type="EMBL" id="ABJB010122259">
    <property type="status" value="NOT_ANNOTATED_CDS"/>
    <property type="molecule type" value="Genomic_DNA"/>
</dbReference>
<comment type="similarity">
    <text evidence="1 3">Belongs to the 3-beta-HSD family.</text>
</comment>
<feature type="domain" description="3-beta hydroxysteroid dehydrogenase/isomerase" evidence="4">
    <location>
        <begin position="14"/>
        <end position="174"/>
    </location>
</feature>
<evidence type="ECO:0000313" key="7">
    <source>
        <dbReference type="Proteomes" id="UP000001555"/>
    </source>
</evidence>
<accession>B7PVZ1</accession>
<keyword evidence="3" id="KW-0812">Transmembrane</keyword>
<proteinExistence type="inferred from homology"/>
<gene>
    <name evidence="5" type="ORF">IscW_ISCW007167</name>
</gene>
<reference evidence="6" key="2">
    <citation type="submission" date="2020-05" db="UniProtKB">
        <authorList>
            <consortium name="EnsemblMetazoa"/>
        </authorList>
    </citation>
    <scope>IDENTIFICATION</scope>
    <source>
        <strain evidence="6">wikel</strain>
    </source>
</reference>
<keyword evidence="5" id="KW-0413">Isomerase</keyword>
<dbReference type="EMBL" id="ABJB010716336">
    <property type="status" value="NOT_ANNOTATED_CDS"/>
    <property type="molecule type" value="Genomic_DNA"/>
</dbReference>
<evidence type="ECO:0000256" key="2">
    <source>
        <dbReference type="ARBA" id="ARBA00023002"/>
    </source>
</evidence>
<evidence type="ECO:0000313" key="5">
    <source>
        <dbReference type="EMBL" id="EEC10763.1"/>
    </source>
</evidence>
<dbReference type="OrthoDB" id="2735536at2759"/>
<dbReference type="InterPro" id="IPR036291">
    <property type="entry name" value="NAD(P)-bd_dom_sf"/>
</dbReference>
<dbReference type="PaxDb" id="6945-B7PVZ1"/>
<dbReference type="SUPFAM" id="SSF51735">
    <property type="entry name" value="NAD(P)-binding Rossmann-fold domains"/>
    <property type="match status" value="1"/>
</dbReference>
<dbReference type="GO" id="GO:0016616">
    <property type="term" value="F:oxidoreductase activity, acting on the CH-OH group of donors, NAD or NADP as acceptor"/>
    <property type="evidence" value="ECO:0000318"/>
    <property type="project" value="GO_Central"/>
</dbReference>
<dbReference type="EMBL" id="ABJB010187302">
    <property type="status" value="NOT_ANNOTATED_CDS"/>
    <property type="molecule type" value="Genomic_DNA"/>
</dbReference>
<evidence type="ECO:0000256" key="3">
    <source>
        <dbReference type="RuleBase" id="RU004475"/>
    </source>
</evidence>
<dbReference type="EMBL" id="ABJB011109487">
    <property type="status" value="NOT_ANNOTATED_CDS"/>
    <property type="molecule type" value="Genomic_DNA"/>
</dbReference>
<dbReference type="PANTHER" id="PTHR43245">
    <property type="entry name" value="BIFUNCTIONAL POLYMYXIN RESISTANCE PROTEIN ARNA"/>
    <property type="match status" value="1"/>
</dbReference>
<dbReference type="VEuPathDB" id="VectorBase:ISCP_028471"/>
<sequence length="372" mass="41324">FNALSGGRPVAVVLVTGSSGFLGQHVVRLLQEDQSKVREIRLFDARPYKNNLGHRTDKPMREIVGTICDVEAVAQAFSGVDCVIHCASLIDVNFFKNVEAMERVNVQGTRNVIEACIAQNVPHLVYTGTVGVDDGTGGWGDSVVEHCHQGPYADTKHRAEQLVLAANARLLADALYILKTSENSVEDWREKTFLVITRLLACENGAKRRYDKDMNLCCYPNRREALRSSCAPCSMQMSYVGNAAAAHIHAMRRLARDGDISGQVFTVTDDTPTDGLQFMLPFVESRGLAVSRFALPYSVALVFSLLLTSVLTLLRPLYTIKVPFPTPSDIRYIFKAPFFDGTRAKTVLGFEPWFSVEESVRMSMSYYRAIQL</sequence>
<dbReference type="Gene3D" id="3.40.50.720">
    <property type="entry name" value="NAD(P)-binding Rossmann-like Domain"/>
    <property type="match status" value="1"/>
</dbReference>